<feature type="compositionally biased region" description="Polar residues" evidence="1">
    <location>
        <begin position="1"/>
        <end position="12"/>
    </location>
</feature>
<feature type="region of interest" description="Disordered" evidence="1">
    <location>
        <begin position="1"/>
        <end position="23"/>
    </location>
</feature>
<protein>
    <submittedName>
        <fullName evidence="2">YcfA-like protein</fullName>
    </submittedName>
</protein>
<organism evidence="2 3">
    <name type="scientific">Haemophilus parahaemolyticus HK385</name>
    <dbReference type="NCBI Taxonomy" id="1095744"/>
    <lineage>
        <taxon>Bacteria</taxon>
        <taxon>Pseudomonadati</taxon>
        <taxon>Pseudomonadota</taxon>
        <taxon>Gammaproteobacteria</taxon>
        <taxon>Pasteurellales</taxon>
        <taxon>Pasteurellaceae</taxon>
        <taxon>Haemophilus</taxon>
    </lineage>
</organism>
<dbReference type="EMBL" id="AJSW01000008">
    <property type="protein sequence ID" value="EIJ72909.1"/>
    <property type="molecule type" value="Genomic_DNA"/>
</dbReference>
<evidence type="ECO:0000313" key="2">
    <source>
        <dbReference type="EMBL" id="EIJ72909.1"/>
    </source>
</evidence>
<evidence type="ECO:0000313" key="3">
    <source>
        <dbReference type="Proteomes" id="UP000003016"/>
    </source>
</evidence>
<evidence type="ECO:0000256" key="1">
    <source>
        <dbReference type="SAM" id="MobiDB-lite"/>
    </source>
</evidence>
<dbReference type="Proteomes" id="UP000003016">
    <property type="component" value="Unassembled WGS sequence"/>
</dbReference>
<reference evidence="2 3" key="1">
    <citation type="submission" date="2012-02" db="EMBL/GenBank/DDBJ databases">
        <authorList>
            <person name="Harkins D.M."/>
            <person name="Madupu R."/>
            <person name="Durkin A.S."/>
            <person name="Torralba M."/>
            <person name="Methe B."/>
            <person name="Sutton G.G."/>
            <person name="Nelson K.E."/>
        </authorList>
    </citation>
    <scope>NUCLEOTIDE SEQUENCE [LARGE SCALE GENOMIC DNA]</scope>
    <source>
        <strain evidence="2 3">HK385</strain>
    </source>
</reference>
<accession>A0ABN0F201</accession>
<keyword evidence="3" id="KW-1185">Reference proteome</keyword>
<proteinExistence type="predicted"/>
<name>A0ABN0F201_HAEPH</name>
<gene>
    <name evidence="2" type="ORF">HMPREF1050_0040</name>
</gene>
<sequence length="48" mass="5521">MQSQGVEIQQGTKHYRLYRNGKNTQLTRSSKDIADATVSKIKKQLEIE</sequence>
<comment type="caution">
    <text evidence="2">The sequence shown here is derived from an EMBL/GenBank/DDBJ whole genome shotgun (WGS) entry which is preliminary data.</text>
</comment>